<reference evidence="3" key="1">
    <citation type="submission" date="2016-10" db="EMBL/GenBank/DDBJ databases">
        <authorList>
            <person name="Varghese N."/>
            <person name="Submissions S."/>
        </authorList>
    </citation>
    <scope>NUCLEOTIDE SEQUENCE [LARGE SCALE GENOMIC DNA]</scope>
    <source>
        <strain evidence="3">PL19</strain>
    </source>
</reference>
<feature type="compositionally biased region" description="Basic and acidic residues" evidence="1">
    <location>
        <begin position="27"/>
        <end position="37"/>
    </location>
</feature>
<dbReference type="Proteomes" id="UP000198928">
    <property type="component" value="Unassembled WGS sequence"/>
</dbReference>
<sequence length="37" mass="3840">MAGELIAGPPDAALSPREAEAAAGTAEARRREFTTVR</sequence>
<dbReference type="EMBL" id="FOSG01000017">
    <property type="protein sequence ID" value="SFL33006.1"/>
    <property type="molecule type" value="Genomic_DNA"/>
</dbReference>
<evidence type="ECO:0000313" key="2">
    <source>
        <dbReference type="EMBL" id="SFL33006.1"/>
    </source>
</evidence>
<dbReference type="AlphaFoldDB" id="A0A1I4GV52"/>
<evidence type="ECO:0000256" key="1">
    <source>
        <dbReference type="SAM" id="MobiDB-lite"/>
    </source>
</evidence>
<evidence type="ECO:0000313" key="3">
    <source>
        <dbReference type="Proteomes" id="UP000198928"/>
    </source>
</evidence>
<proteinExistence type="predicted"/>
<keyword evidence="3" id="KW-1185">Reference proteome</keyword>
<accession>A0A1I4GV52</accession>
<organism evidence="2 3">
    <name type="scientific">Streptomyces pini</name>
    <dbReference type="NCBI Taxonomy" id="1520580"/>
    <lineage>
        <taxon>Bacteria</taxon>
        <taxon>Bacillati</taxon>
        <taxon>Actinomycetota</taxon>
        <taxon>Actinomycetes</taxon>
        <taxon>Kitasatosporales</taxon>
        <taxon>Streptomycetaceae</taxon>
        <taxon>Streptomyces</taxon>
    </lineage>
</organism>
<name>A0A1I4GV52_9ACTN</name>
<gene>
    <name evidence="2" type="ORF">SAMN05192584_11712</name>
</gene>
<protein>
    <submittedName>
        <fullName evidence="2">Uncharacterized protein</fullName>
    </submittedName>
</protein>
<feature type="region of interest" description="Disordered" evidence="1">
    <location>
        <begin position="1"/>
        <end position="37"/>
    </location>
</feature>